<evidence type="ECO:0000256" key="7">
    <source>
        <dbReference type="PROSITE-ProRule" id="PRU01373"/>
    </source>
</evidence>
<dbReference type="Gene3D" id="2.40.440.10">
    <property type="entry name" value="L,D-transpeptidase catalytic domain-like"/>
    <property type="match status" value="1"/>
</dbReference>
<dbReference type="CDD" id="cd16913">
    <property type="entry name" value="YkuD_like"/>
    <property type="match status" value="1"/>
</dbReference>
<feature type="signal peptide" evidence="8">
    <location>
        <begin position="1"/>
        <end position="16"/>
    </location>
</feature>
<dbReference type="UniPathway" id="UPA00219"/>
<comment type="caution">
    <text evidence="10">The sequence shown here is derived from an EMBL/GenBank/DDBJ whole genome shotgun (WGS) entry which is preliminary data.</text>
</comment>
<keyword evidence="3" id="KW-0808">Transferase</keyword>
<keyword evidence="5 7" id="KW-0573">Peptidoglycan synthesis</keyword>
<evidence type="ECO:0000256" key="6">
    <source>
        <dbReference type="ARBA" id="ARBA00023316"/>
    </source>
</evidence>
<dbReference type="InterPro" id="IPR038063">
    <property type="entry name" value="Transpep_catalytic_dom"/>
</dbReference>
<dbReference type="Pfam" id="PF03734">
    <property type="entry name" value="YkuD"/>
    <property type="match status" value="1"/>
</dbReference>
<keyword evidence="6 7" id="KW-0961">Cell wall biogenesis/degradation</keyword>
<evidence type="ECO:0000256" key="5">
    <source>
        <dbReference type="ARBA" id="ARBA00022984"/>
    </source>
</evidence>
<evidence type="ECO:0000313" key="10">
    <source>
        <dbReference type="EMBL" id="ROP99826.1"/>
    </source>
</evidence>
<dbReference type="AlphaFoldDB" id="A0A3N1MAU6"/>
<dbReference type="PANTHER" id="PTHR36699:SF1">
    <property type="entry name" value="L,D-TRANSPEPTIDASE YAFK-RELATED"/>
    <property type="match status" value="1"/>
</dbReference>
<feature type="domain" description="L,D-TPase catalytic" evidence="9">
    <location>
        <begin position="82"/>
        <end position="218"/>
    </location>
</feature>
<feature type="active site" description="Proton donor/acceptor" evidence="7">
    <location>
        <position position="172"/>
    </location>
</feature>
<comment type="pathway">
    <text evidence="1 7">Cell wall biogenesis; peptidoglycan biosynthesis.</text>
</comment>
<proteinExistence type="inferred from homology"/>
<dbReference type="PROSITE" id="PS52029">
    <property type="entry name" value="LD_TPASE"/>
    <property type="match status" value="1"/>
</dbReference>
<dbReference type="GO" id="GO:0004180">
    <property type="term" value="F:carboxypeptidase activity"/>
    <property type="evidence" value="ECO:0007669"/>
    <property type="project" value="UniProtKB-ARBA"/>
</dbReference>
<dbReference type="PROSITE" id="PS51257">
    <property type="entry name" value="PROKAR_LIPOPROTEIN"/>
    <property type="match status" value="1"/>
</dbReference>
<evidence type="ECO:0000313" key="11">
    <source>
        <dbReference type="Proteomes" id="UP000278222"/>
    </source>
</evidence>
<evidence type="ECO:0000256" key="8">
    <source>
        <dbReference type="SAM" id="SignalP"/>
    </source>
</evidence>
<evidence type="ECO:0000256" key="3">
    <source>
        <dbReference type="ARBA" id="ARBA00022679"/>
    </source>
</evidence>
<keyword evidence="8" id="KW-0732">Signal</keyword>
<dbReference type="PANTHER" id="PTHR36699">
    <property type="entry name" value="LD-TRANSPEPTIDASE"/>
    <property type="match status" value="1"/>
</dbReference>
<keyword evidence="4 7" id="KW-0133">Cell shape</keyword>
<organism evidence="10 11">
    <name type="scientific">Stella humosa</name>
    <dbReference type="NCBI Taxonomy" id="94"/>
    <lineage>
        <taxon>Bacteria</taxon>
        <taxon>Pseudomonadati</taxon>
        <taxon>Pseudomonadota</taxon>
        <taxon>Alphaproteobacteria</taxon>
        <taxon>Rhodospirillales</taxon>
        <taxon>Stellaceae</taxon>
        <taxon>Stella</taxon>
    </lineage>
</organism>
<feature type="active site" description="Nucleophile" evidence="7">
    <location>
        <position position="194"/>
    </location>
</feature>
<dbReference type="GO" id="GO:0008360">
    <property type="term" value="P:regulation of cell shape"/>
    <property type="evidence" value="ECO:0007669"/>
    <property type="project" value="UniProtKB-UniRule"/>
</dbReference>
<keyword evidence="11" id="KW-1185">Reference proteome</keyword>
<dbReference type="RefSeq" id="WP_170216402.1">
    <property type="nucleotide sequence ID" value="NZ_AP019700.1"/>
</dbReference>
<dbReference type="EMBL" id="RJKX01000013">
    <property type="protein sequence ID" value="ROP99826.1"/>
    <property type="molecule type" value="Genomic_DNA"/>
</dbReference>
<sequence>MRYLLAVMLLVLGACAERPVAVAPTAAVRSPTDGQTAALTAGGFADPARVVRYDVATPPPLPRFRRASLTPPDAAPPPLLADRIVVHKMDRRMELVRDGQPIRTYRIDLGWQTLGHKQHEGDGRTPEGIYRIETRNERSGFHRALKISYPNDQDRARARSQGMSPGGLIMIHGQPNNAQSYARAQKKRDWTEGCIAVTNDEVEEIWTLVADGTEIDIRP</sequence>
<name>A0A3N1MAU6_9PROT</name>
<dbReference type="SUPFAM" id="SSF141523">
    <property type="entry name" value="L,D-transpeptidase catalytic domain-like"/>
    <property type="match status" value="1"/>
</dbReference>
<comment type="similarity">
    <text evidence="2">Belongs to the YkuD family.</text>
</comment>
<dbReference type="Proteomes" id="UP000278222">
    <property type="component" value="Unassembled WGS sequence"/>
</dbReference>
<protein>
    <submittedName>
        <fullName evidence="10">L,D-transpeptidase-like protein</fullName>
    </submittedName>
</protein>
<dbReference type="InterPro" id="IPR005490">
    <property type="entry name" value="LD_TPept_cat_dom"/>
</dbReference>
<evidence type="ECO:0000256" key="2">
    <source>
        <dbReference type="ARBA" id="ARBA00005992"/>
    </source>
</evidence>
<accession>A0A3N1MAU6</accession>
<evidence type="ECO:0000259" key="9">
    <source>
        <dbReference type="PROSITE" id="PS52029"/>
    </source>
</evidence>
<dbReference type="GO" id="GO:0009252">
    <property type="term" value="P:peptidoglycan biosynthetic process"/>
    <property type="evidence" value="ECO:0007669"/>
    <property type="project" value="UniProtKB-UniPathway"/>
</dbReference>
<evidence type="ECO:0000256" key="4">
    <source>
        <dbReference type="ARBA" id="ARBA00022960"/>
    </source>
</evidence>
<gene>
    <name evidence="10" type="ORF">EDC65_1615</name>
</gene>
<reference evidence="10 11" key="1">
    <citation type="submission" date="2018-11" db="EMBL/GenBank/DDBJ databases">
        <title>Genomic Encyclopedia of Type Strains, Phase IV (KMG-IV): sequencing the most valuable type-strain genomes for metagenomic binning, comparative biology and taxonomic classification.</title>
        <authorList>
            <person name="Goeker M."/>
        </authorList>
    </citation>
    <scope>NUCLEOTIDE SEQUENCE [LARGE SCALE GENOMIC DNA]</scope>
    <source>
        <strain evidence="10 11">DSM 5900</strain>
    </source>
</reference>
<dbReference type="GO" id="GO:0016740">
    <property type="term" value="F:transferase activity"/>
    <property type="evidence" value="ECO:0007669"/>
    <property type="project" value="UniProtKB-KW"/>
</dbReference>
<dbReference type="GO" id="GO:0071555">
    <property type="term" value="P:cell wall organization"/>
    <property type="evidence" value="ECO:0007669"/>
    <property type="project" value="UniProtKB-UniRule"/>
</dbReference>
<feature type="chain" id="PRO_5018200492" evidence="8">
    <location>
        <begin position="17"/>
        <end position="219"/>
    </location>
</feature>
<evidence type="ECO:0000256" key="1">
    <source>
        <dbReference type="ARBA" id="ARBA00004752"/>
    </source>
</evidence>